<keyword evidence="3 6" id="KW-1133">Transmembrane helix</keyword>
<feature type="transmembrane region" description="Helical" evidence="6">
    <location>
        <begin position="115"/>
        <end position="142"/>
    </location>
</feature>
<dbReference type="GO" id="GO:0046677">
    <property type="term" value="P:response to antibiotic"/>
    <property type="evidence" value="ECO:0007669"/>
    <property type="project" value="UniProtKB-KW"/>
</dbReference>
<dbReference type="PANTHER" id="PTHR43229">
    <property type="entry name" value="NODULATION PROTEIN J"/>
    <property type="match status" value="1"/>
</dbReference>
<keyword evidence="6" id="KW-1003">Cell membrane</keyword>
<evidence type="ECO:0000256" key="5">
    <source>
        <dbReference type="ARBA" id="ARBA00023251"/>
    </source>
</evidence>
<keyword evidence="5" id="KW-0046">Antibiotic resistance</keyword>
<feature type="transmembrane region" description="Helical" evidence="6">
    <location>
        <begin position="71"/>
        <end position="94"/>
    </location>
</feature>
<dbReference type="EMBL" id="SMKU01000059">
    <property type="protein sequence ID" value="TDD89271.1"/>
    <property type="molecule type" value="Genomic_DNA"/>
</dbReference>
<gene>
    <name evidence="8" type="ORF">E1298_14340</name>
</gene>
<evidence type="ECO:0000256" key="2">
    <source>
        <dbReference type="ARBA" id="ARBA00022692"/>
    </source>
</evidence>
<feature type="transmembrane region" description="Helical" evidence="6">
    <location>
        <begin position="252"/>
        <end position="270"/>
    </location>
</feature>
<dbReference type="PIRSF" id="PIRSF006648">
    <property type="entry name" value="DrrB"/>
    <property type="match status" value="1"/>
</dbReference>
<evidence type="ECO:0000313" key="9">
    <source>
        <dbReference type="Proteomes" id="UP000294513"/>
    </source>
</evidence>
<dbReference type="RefSeq" id="WP_131893267.1">
    <property type="nucleotide sequence ID" value="NZ_SMKU01000059.1"/>
</dbReference>
<evidence type="ECO:0000259" key="7">
    <source>
        <dbReference type="PROSITE" id="PS51012"/>
    </source>
</evidence>
<name>A0A4R5BQP7_9ACTN</name>
<evidence type="ECO:0000256" key="6">
    <source>
        <dbReference type="RuleBase" id="RU361157"/>
    </source>
</evidence>
<proteinExistence type="inferred from homology"/>
<dbReference type="InterPro" id="IPR013525">
    <property type="entry name" value="ABC2_TM"/>
</dbReference>
<dbReference type="PRINTS" id="PR00164">
    <property type="entry name" value="ABC2TRNSPORT"/>
</dbReference>
<evidence type="ECO:0000256" key="4">
    <source>
        <dbReference type="ARBA" id="ARBA00023136"/>
    </source>
</evidence>
<dbReference type="OrthoDB" id="9255971at2"/>
<evidence type="ECO:0000256" key="3">
    <source>
        <dbReference type="ARBA" id="ARBA00022989"/>
    </source>
</evidence>
<keyword evidence="4 6" id="KW-0472">Membrane</keyword>
<feature type="transmembrane region" description="Helical" evidence="6">
    <location>
        <begin position="186"/>
        <end position="210"/>
    </location>
</feature>
<organism evidence="8 9">
    <name type="scientific">Actinomadura rubrisoli</name>
    <dbReference type="NCBI Taxonomy" id="2530368"/>
    <lineage>
        <taxon>Bacteria</taxon>
        <taxon>Bacillati</taxon>
        <taxon>Actinomycetota</taxon>
        <taxon>Actinomycetes</taxon>
        <taxon>Streptosporangiales</taxon>
        <taxon>Thermomonosporaceae</taxon>
        <taxon>Actinomadura</taxon>
    </lineage>
</organism>
<evidence type="ECO:0000313" key="8">
    <source>
        <dbReference type="EMBL" id="TDD89271.1"/>
    </source>
</evidence>
<dbReference type="Pfam" id="PF01061">
    <property type="entry name" value="ABC2_membrane"/>
    <property type="match status" value="1"/>
</dbReference>
<sequence>MTPLAALDDAPPRLRVELRAARMVWKREMVKFVRDRARWATSLFQPLLFLFVLGTGLAALVNSPGADYRTFLFPGVLVMAVQAPAISAGASIVWDRESGFLREMLVAPVRRGTLLTGKCLGGATVAACEGLVVLLSAGLIGVPYRLDLFVLLLGELLLTGLAMTVLGAAVAVCIRRAQTFHTVLGVLMTPMIFLSGLMFPIGALPMWLAWLSFANPLTYAVDVMRRTIAAYLPGGRPPLFEPVAWGGWTPPVLLELGLVAGFTIVVLALASRRFARPD</sequence>
<feature type="transmembrane region" description="Helical" evidence="6">
    <location>
        <begin position="148"/>
        <end position="174"/>
    </location>
</feature>
<dbReference type="InterPro" id="IPR051784">
    <property type="entry name" value="Nod_factor_ABC_transporter"/>
</dbReference>
<keyword evidence="6" id="KW-0813">Transport</keyword>
<dbReference type="PANTHER" id="PTHR43229:SF2">
    <property type="entry name" value="NODULATION PROTEIN J"/>
    <property type="match status" value="1"/>
</dbReference>
<dbReference type="Proteomes" id="UP000294513">
    <property type="component" value="Unassembled WGS sequence"/>
</dbReference>
<reference evidence="8 9" key="1">
    <citation type="submission" date="2019-03" db="EMBL/GenBank/DDBJ databases">
        <title>Draft genome sequences of novel Actinobacteria.</title>
        <authorList>
            <person name="Sahin N."/>
            <person name="Ay H."/>
            <person name="Saygin H."/>
        </authorList>
    </citation>
    <scope>NUCLEOTIDE SEQUENCE [LARGE SCALE GENOMIC DNA]</scope>
    <source>
        <strain evidence="8 9">H3C3</strain>
    </source>
</reference>
<dbReference type="GO" id="GO:0140359">
    <property type="term" value="F:ABC-type transporter activity"/>
    <property type="evidence" value="ECO:0007669"/>
    <property type="project" value="InterPro"/>
</dbReference>
<feature type="transmembrane region" description="Helical" evidence="6">
    <location>
        <begin position="39"/>
        <end position="59"/>
    </location>
</feature>
<feature type="domain" description="ABC transmembrane type-2" evidence="7">
    <location>
        <begin position="37"/>
        <end position="277"/>
    </location>
</feature>
<evidence type="ECO:0000256" key="1">
    <source>
        <dbReference type="ARBA" id="ARBA00004141"/>
    </source>
</evidence>
<comment type="similarity">
    <text evidence="6">Belongs to the ABC-2 integral membrane protein family.</text>
</comment>
<dbReference type="InterPro" id="IPR047817">
    <property type="entry name" value="ABC2_TM_bact-type"/>
</dbReference>
<accession>A0A4R5BQP7</accession>
<comment type="subcellular location">
    <subcellularLocation>
        <location evidence="6">Cell membrane</location>
        <topology evidence="6">Multi-pass membrane protein</topology>
    </subcellularLocation>
    <subcellularLocation>
        <location evidence="1">Membrane</location>
        <topology evidence="1">Multi-pass membrane protein</topology>
    </subcellularLocation>
</comment>
<keyword evidence="2 6" id="KW-0812">Transmembrane</keyword>
<keyword evidence="9" id="KW-1185">Reference proteome</keyword>
<protein>
    <recommendedName>
        <fullName evidence="6">Transport permease protein</fullName>
    </recommendedName>
</protein>
<comment type="caution">
    <text evidence="8">The sequence shown here is derived from an EMBL/GenBank/DDBJ whole genome shotgun (WGS) entry which is preliminary data.</text>
</comment>
<dbReference type="InterPro" id="IPR000412">
    <property type="entry name" value="ABC_2_transport"/>
</dbReference>
<dbReference type="GO" id="GO:0043190">
    <property type="term" value="C:ATP-binding cassette (ABC) transporter complex"/>
    <property type="evidence" value="ECO:0007669"/>
    <property type="project" value="InterPro"/>
</dbReference>
<dbReference type="AlphaFoldDB" id="A0A4R5BQP7"/>
<dbReference type="PROSITE" id="PS51012">
    <property type="entry name" value="ABC_TM2"/>
    <property type="match status" value="1"/>
</dbReference>